<protein>
    <recommendedName>
        <fullName evidence="3">F-box domain-containing protein</fullName>
    </recommendedName>
</protein>
<dbReference type="AlphaFoldDB" id="A0A165L0R6"/>
<evidence type="ECO:0000313" key="2">
    <source>
        <dbReference type="Proteomes" id="UP000077266"/>
    </source>
</evidence>
<accession>A0A165L0R6</accession>
<dbReference type="OrthoDB" id="2588098at2759"/>
<feature type="non-terminal residue" evidence="1">
    <location>
        <position position="1"/>
    </location>
</feature>
<gene>
    <name evidence="1" type="ORF">EXIGLDRAFT_747212</name>
</gene>
<organism evidence="1 2">
    <name type="scientific">Exidia glandulosa HHB12029</name>
    <dbReference type="NCBI Taxonomy" id="1314781"/>
    <lineage>
        <taxon>Eukaryota</taxon>
        <taxon>Fungi</taxon>
        <taxon>Dikarya</taxon>
        <taxon>Basidiomycota</taxon>
        <taxon>Agaricomycotina</taxon>
        <taxon>Agaricomycetes</taxon>
        <taxon>Auriculariales</taxon>
        <taxon>Exidiaceae</taxon>
        <taxon>Exidia</taxon>
    </lineage>
</organism>
<dbReference type="Proteomes" id="UP000077266">
    <property type="component" value="Unassembled WGS sequence"/>
</dbReference>
<dbReference type="InParanoid" id="A0A165L0R6"/>
<evidence type="ECO:0000313" key="1">
    <source>
        <dbReference type="EMBL" id="KZV97176.1"/>
    </source>
</evidence>
<sequence length="281" mass="32509">MGQYWVLLNLSKRQSWFMGKLQEQIFGMELSRFFGRRFKLLPTSSFPDKLSSEIHSQGQSTLVRRLPSELIVAIFESCDGCRTAACLALTCKLFWDLGRLTVERQLNDATDWTGDRLACIGDYAAKTVDELPKGILDDSERAFIEGYMRQNEKRGVFGALIDLCSLEVLNPVFDLPWIRHKDIYYEVPDDLRTSMYTWLVLVEEVVAPRMSPEGMVLRNLTTRQYVRGNAFIAKCQGAERPLSLWREWWDLQDLIILGICYSWHPTMLRSECETSLIDGLW</sequence>
<keyword evidence="2" id="KW-1185">Reference proteome</keyword>
<reference evidence="1 2" key="1">
    <citation type="journal article" date="2016" name="Mol. Biol. Evol.">
        <title>Comparative Genomics of Early-Diverging Mushroom-Forming Fungi Provides Insights into the Origins of Lignocellulose Decay Capabilities.</title>
        <authorList>
            <person name="Nagy L.G."/>
            <person name="Riley R."/>
            <person name="Tritt A."/>
            <person name="Adam C."/>
            <person name="Daum C."/>
            <person name="Floudas D."/>
            <person name="Sun H."/>
            <person name="Yadav J.S."/>
            <person name="Pangilinan J."/>
            <person name="Larsson K.H."/>
            <person name="Matsuura K."/>
            <person name="Barry K."/>
            <person name="Labutti K."/>
            <person name="Kuo R."/>
            <person name="Ohm R.A."/>
            <person name="Bhattacharya S.S."/>
            <person name="Shirouzu T."/>
            <person name="Yoshinaga Y."/>
            <person name="Martin F.M."/>
            <person name="Grigoriev I.V."/>
            <person name="Hibbett D.S."/>
        </authorList>
    </citation>
    <scope>NUCLEOTIDE SEQUENCE [LARGE SCALE GENOMIC DNA]</scope>
    <source>
        <strain evidence="1 2">HHB12029</strain>
    </source>
</reference>
<proteinExistence type="predicted"/>
<dbReference type="EMBL" id="KV425933">
    <property type="protein sequence ID" value="KZV97176.1"/>
    <property type="molecule type" value="Genomic_DNA"/>
</dbReference>
<evidence type="ECO:0008006" key="3">
    <source>
        <dbReference type="Google" id="ProtNLM"/>
    </source>
</evidence>
<name>A0A165L0R6_EXIGL</name>